<keyword evidence="2" id="KW-0732">Signal</keyword>
<dbReference type="InterPro" id="IPR032675">
    <property type="entry name" value="LRR_dom_sf"/>
</dbReference>
<evidence type="ECO:0000256" key="2">
    <source>
        <dbReference type="ARBA" id="ARBA00022729"/>
    </source>
</evidence>
<dbReference type="WBParaSite" id="Pan_g11518.t1">
    <property type="protein sequence ID" value="Pan_g11518.t1"/>
    <property type="gene ID" value="Pan_g11518"/>
</dbReference>
<keyword evidence="1" id="KW-0433">Leucine-rich repeat</keyword>
<dbReference type="Pfam" id="PF13855">
    <property type="entry name" value="LRR_8"/>
    <property type="match status" value="3"/>
</dbReference>
<dbReference type="AlphaFoldDB" id="A0A7E4UR92"/>
<feature type="compositionally biased region" description="Polar residues" evidence="4">
    <location>
        <begin position="606"/>
        <end position="622"/>
    </location>
</feature>
<accession>A0A7E4UR92</accession>
<name>A0A7E4UR92_PANRE</name>
<evidence type="ECO:0000256" key="1">
    <source>
        <dbReference type="ARBA" id="ARBA00022614"/>
    </source>
</evidence>
<dbReference type="PANTHER" id="PTHR45712">
    <property type="entry name" value="AGAP008170-PA"/>
    <property type="match status" value="1"/>
</dbReference>
<feature type="domain" description="LRRCT" evidence="6">
    <location>
        <begin position="485"/>
        <end position="538"/>
    </location>
</feature>
<keyword evidence="7" id="KW-1185">Reference proteome</keyword>
<organism evidence="7 8">
    <name type="scientific">Panagrellus redivivus</name>
    <name type="common">Microworm</name>
    <dbReference type="NCBI Taxonomy" id="6233"/>
    <lineage>
        <taxon>Eukaryota</taxon>
        <taxon>Metazoa</taxon>
        <taxon>Ecdysozoa</taxon>
        <taxon>Nematoda</taxon>
        <taxon>Chromadorea</taxon>
        <taxon>Rhabditida</taxon>
        <taxon>Tylenchina</taxon>
        <taxon>Panagrolaimomorpha</taxon>
        <taxon>Panagrolaimoidea</taxon>
        <taxon>Panagrolaimidae</taxon>
        <taxon>Panagrellus</taxon>
    </lineage>
</organism>
<evidence type="ECO:0000256" key="5">
    <source>
        <dbReference type="SAM" id="Phobius"/>
    </source>
</evidence>
<evidence type="ECO:0000313" key="7">
    <source>
        <dbReference type="Proteomes" id="UP000492821"/>
    </source>
</evidence>
<dbReference type="PROSITE" id="PS51450">
    <property type="entry name" value="LRR"/>
    <property type="match status" value="3"/>
</dbReference>
<dbReference type="SMART" id="SM00364">
    <property type="entry name" value="LRR_BAC"/>
    <property type="match status" value="4"/>
</dbReference>
<evidence type="ECO:0000256" key="3">
    <source>
        <dbReference type="ARBA" id="ARBA00022737"/>
    </source>
</evidence>
<reference evidence="7" key="1">
    <citation type="journal article" date="2013" name="Genetics">
        <title>The draft genome and transcriptome of Panagrellus redivivus are shaped by the harsh demands of a free-living lifestyle.</title>
        <authorList>
            <person name="Srinivasan J."/>
            <person name="Dillman A.R."/>
            <person name="Macchietto M.G."/>
            <person name="Heikkinen L."/>
            <person name="Lakso M."/>
            <person name="Fracchia K.M."/>
            <person name="Antoshechkin I."/>
            <person name="Mortazavi A."/>
            <person name="Wong G."/>
            <person name="Sternberg P.W."/>
        </authorList>
    </citation>
    <scope>NUCLEOTIDE SEQUENCE [LARGE SCALE GENOMIC DNA]</scope>
    <source>
        <strain evidence="7">MT8872</strain>
    </source>
</reference>
<feature type="transmembrane region" description="Helical" evidence="5">
    <location>
        <begin position="553"/>
        <end position="574"/>
    </location>
</feature>
<dbReference type="Gene3D" id="3.80.10.10">
    <property type="entry name" value="Ribonuclease Inhibitor"/>
    <property type="match status" value="2"/>
</dbReference>
<keyword evidence="3" id="KW-0677">Repeat</keyword>
<dbReference type="InterPro" id="IPR003591">
    <property type="entry name" value="Leu-rich_rpt_typical-subtyp"/>
</dbReference>
<dbReference type="SUPFAM" id="SSF52058">
    <property type="entry name" value="L domain-like"/>
    <property type="match status" value="1"/>
</dbReference>
<keyword evidence="5" id="KW-0812">Transmembrane</keyword>
<feature type="transmembrane region" description="Helical" evidence="5">
    <location>
        <begin position="24"/>
        <end position="46"/>
    </location>
</feature>
<keyword evidence="5" id="KW-1133">Transmembrane helix</keyword>
<dbReference type="InterPro" id="IPR050333">
    <property type="entry name" value="SLRP"/>
</dbReference>
<evidence type="ECO:0000259" key="6">
    <source>
        <dbReference type="SMART" id="SM00082"/>
    </source>
</evidence>
<feature type="compositionally biased region" description="Low complexity" evidence="4">
    <location>
        <begin position="623"/>
        <end position="637"/>
    </location>
</feature>
<dbReference type="PANTHER" id="PTHR45712:SF22">
    <property type="entry name" value="INSULIN-LIKE GROWTH FACTOR-BINDING PROTEIN COMPLEX ACID LABILE SUBUNIT"/>
    <property type="match status" value="1"/>
</dbReference>
<protein>
    <submittedName>
        <fullName evidence="8">LRRCT domain-containing protein</fullName>
    </submittedName>
</protein>
<proteinExistence type="predicted"/>
<reference evidence="8" key="2">
    <citation type="submission" date="2020-10" db="UniProtKB">
        <authorList>
            <consortium name="WormBaseParasite"/>
        </authorList>
    </citation>
    <scope>IDENTIFICATION</scope>
</reference>
<dbReference type="Pfam" id="PF13516">
    <property type="entry name" value="LRR_6"/>
    <property type="match status" value="1"/>
</dbReference>
<keyword evidence="5" id="KW-0472">Membrane</keyword>
<sequence>MRPMPPHQHRCRRQRAKVVVREKASVPLTMGSSIIGVVLILLVTSYQRSFFARAETSTAGSDIGRICPAECDCQELTTDYRHTITIDCYQGGLNKTHFSKILEKLPPNVNILEIRAPPAFPNVFEWDDNLNRFQQLERLSLINCGIPSISQSARLRSLVHLDLHGNKLNHIYMTTFAGLGNVEYLDLSHNRLTALPSGAFNLLKKLKSINLAHNNIAELAPNLLLGPRGLHSLQLDGNRVTAKEINELFTDAKQLHRLEINNCGLGDAGIAELKLARVEHLRRLGIAGNNLTTVPSAMLRNLPMLTTVDLSYNNIRYLAPCAFCSCNITEVILGHNLLGIDENAIDIEAFAETRISSIDLSFNYFDQFDSSVLGHTQQHIRTLDLSGNNLGGFHHRLTYSLMSLTHLHMAANGIKDIPASLPYEYTRLLFLNVSKNRIEYLPDDIASLLPSLRVLDVSHNFITTLSSTVMSTFVNSLDMIYLHHNPLDCRCVTQTLQQYMLQRHAYATELRYSDTVCATPELVANRPVHRVQHVNDCAILFGASYGLTQASELMLLLVVLLFAGILIAIFILALMNCGKHHKYKGTYVTREGMNSSRARLTHPMIDTSSPYGNPTCGTSTVTSALSEPLSPASSNDLPPDHLPPPPPPGTMFIAF</sequence>
<feature type="region of interest" description="Disordered" evidence="4">
    <location>
        <begin position="603"/>
        <end position="648"/>
    </location>
</feature>
<dbReference type="PRINTS" id="PR00019">
    <property type="entry name" value="LEURICHRPT"/>
</dbReference>
<dbReference type="InterPro" id="IPR001611">
    <property type="entry name" value="Leu-rich_rpt"/>
</dbReference>
<evidence type="ECO:0000313" key="8">
    <source>
        <dbReference type="WBParaSite" id="Pan_g11518.t1"/>
    </source>
</evidence>
<dbReference type="SMART" id="SM00369">
    <property type="entry name" value="LRR_TYP"/>
    <property type="match status" value="8"/>
</dbReference>
<evidence type="ECO:0000256" key="4">
    <source>
        <dbReference type="SAM" id="MobiDB-lite"/>
    </source>
</evidence>
<dbReference type="InterPro" id="IPR000483">
    <property type="entry name" value="Cys-rich_flank_reg_C"/>
</dbReference>
<dbReference type="Proteomes" id="UP000492821">
    <property type="component" value="Unassembled WGS sequence"/>
</dbReference>
<dbReference type="SMART" id="SM00082">
    <property type="entry name" value="LRRCT"/>
    <property type="match status" value="1"/>
</dbReference>